<dbReference type="EMBL" id="JAGSOT010000074">
    <property type="protein sequence ID" value="MBR7797879.1"/>
    <property type="molecule type" value="Genomic_DNA"/>
</dbReference>
<accession>A0A941DZE6</accession>
<name>A0A941DZE6_9BACI</name>
<dbReference type="Gene3D" id="1.20.58.300">
    <property type="entry name" value="FlgN-like"/>
    <property type="match status" value="1"/>
</dbReference>
<keyword evidence="2" id="KW-0969">Cilium</keyword>
<gene>
    <name evidence="2" type="ORF">KCX74_17785</name>
</gene>
<dbReference type="Pfam" id="PF05130">
    <property type="entry name" value="FlgN"/>
    <property type="match status" value="1"/>
</dbReference>
<keyword evidence="3" id="KW-1185">Reference proteome</keyword>
<evidence type="ECO:0000256" key="1">
    <source>
        <dbReference type="ARBA" id="ARBA00022795"/>
    </source>
</evidence>
<dbReference type="InterPro" id="IPR036679">
    <property type="entry name" value="FlgN-like_sf"/>
</dbReference>
<keyword evidence="1" id="KW-1005">Bacterial flagellum biogenesis</keyword>
<reference evidence="2" key="1">
    <citation type="submission" date="2021-04" db="EMBL/GenBank/DDBJ databases">
        <title>Isolation and polyphasic classification of algal microorganism.</title>
        <authorList>
            <person name="Wang S."/>
        </authorList>
    </citation>
    <scope>NUCLEOTIDE SEQUENCE</scope>
    <source>
        <strain evidence="2">720a</strain>
    </source>
</reference>
<comment type="caution">
    <text evidence="2">The sequence shown here is derived from an EMBL/GenBank/DDBJ whole genome shotgun (WGS) entry which is preliminary data.</text>
</comment>
<dbReference type="RefSeq" id="WP_026682026.1">
    <property type="nucleotide sequence ID" value="NZ_BAAACY010000064.1"/>
</dbReference>
<proteinExistence type="predicted"/>
<protein>
    <submittedName>
        <fullName evidence="2">Flagellar protein FlgN</fullName>
    </submittedName>
</protein>
<sequence>MTLQKIKEAMDVLVDLHHKLIELSELKTDLLKKGSLEELQGLLVKERKLIRKTEQAEADRIQAVNSWFQAMDVASEDKTISTILEIAKDGHEKNELATVTTVLTQAITKLKQLEQLNHALINQSMQFVQLSLDVMSPTIRNINYGNKNEKNTDTAKRSVFDSKA</sequence>
<keyword evidence="2" id="KW-0966">Cell projection</keyword>
<dbReference type="Proteomes" id="UP000675284">
    <property type="component" value="Unassembled WGS sequence"/>
</dbReference>
<organism evidence="2 3">
    <name type="scientific">Virgibacillus salarius</name>
    <dbReference type="NCBI Taxonomy" id="447199"/>
    <lineage>
        <taxon>Bacteria</taxon>
        <taxon>Bacillati</taxon>
        <taxon>Bacillota</taxon>
        <taxon>Bacilli</taxon>
        <taxon>Bacillales</taxon>
        <taxon>Bacillaceae</taxon>
        <taxon>Virgibacillus</taxon>
    </lineage>
</organism>
<dbReference type="AlphaFoldDB" id="A0A941DZE6"/>
<dbReference type="InterPro" id="IPR007809">
    <property type="entry name" value="FlgN-like"/>
</dbReference>
<dbReference type="GO" id="GO:0044780">
    <property type="term" value="P:bacterial-type flagellum assembly"/>
    <property type="evidence" value="ECO:0007669"/>
    <property type="project" value="InterPro"/>
</dbReference>
<evidence type="ECO:0000313" key="3">
    <source>
        <dbReference type="Proteomes" id="UP000675284"/>
    </source>
</evidence>
<evidence type="ECO:0000313" key="2">
    <source>
        <dbReference type="EMBL" id="MBR7797879.1"/>
    </source>
</evidence>
<keyword evidence="2" id="KW-0282">Flagellum</keyword>
<dbReference type="SUPFAM" id="SSF140566">
    <property type="entry name" value="FlgN-like"/>
    <property type="match status" value="1"/>
</dbReference>